<accession>A0A7C4H9B7</accession>
<keyword evidence="1" id="KW-0456">Lyase</keyword>
<name>A0A7C4H9B7_STAMA</name>
<dbReference type="EMBL" id="DTBJ01000031">
    <property type="protein sequence ID" value="HGM58763.1"/>
    <property type="molecule type" value="Genomic_DNA"/>
</dbReference>
<dbReference type="Gene3D" id="3.50.30.10">
    <property type="entry name" value="Phosphohistidine domain"/>
    <property type="match status" value="1"/>
</dbReference>
<dbReference type="Pfam" id="PF01989">
    <property type="entry name" value="AcnX_swivel_put"/>
    <property type="match status" value="1"/>
</dbReference>
<organism evidence="3">
    <name type="scientific">Staphylothermus marinus</name>
    <dbReference type="NCBI Taxonomy" id="2280"/>
    <lineage>
        <taxon>Archaea</taxon>
        <taxon>Thermoproteota</taxon>
        <taxon>Thermoprotei</taxon>
        <taxon>Desulfurococcales</taxon>
        <taxon>Desulfurococcaceae</taxon>
        <taxon>Staphylothermus</taxon>
    </lineage>
</organism>
<evidence type="ECO:0000313" key="3">
    <source>
        <dbReference type="EMBL" id="HGM58763.1"/>
    </source>
</evidence>
<dbReference type="InterPro" id="IPR002840">
    <property type="entry name" value="PMDh-S-like_dom"/>
</dbReference>
<comment type="caution">
    <text evidence="3">The sequence shown here is derived from an EMBL/GenBank/DDBJ whole genome shotgun (WGS) entry which is preliminary data.</text>
</comment>
<feature type="domain" description="Phosphomevalonate dehydratase small subunit-like" evidence="2">
    <location>
        <begin position="24"/>
        <end position="98"/>
    </location>
</feature>
<dbReference type="EMBL" id="DTBE01000088">
    <property type="protein sequence ID" value="HGQ59745.1"/>
    <property type="molecule type" value="Genomic_DNA"/>
</dbReference>
<dbReference type="AlphaFoldDB" id="A0A7C4H9B7"/>
<sequence length="133" mass="14426">MLIEVKPVIAKPFTGSVLVIDRYISFYGEVDVENSVYKPLNIHIANKVLVFKGSRGSTVGSYVIYGLSKRGGAPIAMIVKNLDPVLVSGCVLTDIPLLVAQNYDDLIKNLSQSSTSGLKATYRGGSYVEIEEQ</sequence>
<proteinExistence type="predicted"/>
<evidence type="ECO:0000256" key="1">
    <source>
        <dbReference type="ARBA" id="ARBA00023239"/>
    </source>
</evidence>
<reference evidence="3" key="1">
    <citation type="journal article" date="2020" name="mSystems">
        <title>Genome- and Community-Level Interaction Insights into Carbon Utilization and Element Cycling Functions of Hydrothermarchaeota in Hydrothermal Sediment.</title>
        <authorList>
            <person name="Zhou Z."/>
            <person name="Liu Y."/>
            <person name="Xu W."/>
            <person name="Pan J."/>
            <person name="Luo Z.H."/>
            <person name="Li M."/>
        </authorList>
    </citation>
    <scope>NUCLEOTIDE SEQUENCE [LARGE SCALE GENOMIC DNA]</scope>
    <source>
        <strain evidence="4">SpSt-638</strain>
        <strain evidence="3">SpSt-642</strain>
    </source>
</reference>
<dbReference type="GO" id="GO:0016829">
    <property type="term" value="F:lyase activity"/>
    <property type="evidence" value="ECO:0007669"/>
    <property type="project" value="UniProtKB-KW"/>
</dbReference>
<gene>
    <name evidence="4" type="ORF">ENU09_03415</name>
    <name evidence="3" type="ORF">ENU14_04170</name>
</gene>
<dbReference type="SUPFAM" id="SSF52016">
    <property type="entry name" value="LeuD/IlvD-like"/>
    <property type="match status" value="1"/>
</dbReference>
<evidence type="ECO:0000313" key="4">
    <source>
        <dbReference type="EMBL" id="HGQ59745.1"/>
    </source>
</evidence>
<protein>
    <submittedName>
        <fullName evidence="3">DUF126 domain-containing protein</fullName>
    </submittedName>
</protein>
<evidence type="ECO:0000259" key="2">
    <source>
        <dbReference type="Pfam" id="PF01989"/>
    </source>
</evidence>